<dbReference type="PANTHER" id="PTHR46254:SF3">
    <property type="entry name" value="SECRETED PROTEIN"/>
    <property type="match status" value="1"/>
</dbReference>
<name>A0A8I5NQ06_PAPAN</name>
<reference evidence="2" key="2">
    <citation type="submission" date="2025-08" db="UniProtKB">
        <authorList>
            <consortium name="Ensembl"/>
        </authorList>
    </citation>
    <scope>IDENTIFICATION</scope>
</reference>
<dbReference type="PRINTS" id="PR02045">
    <property type="entry name" value="F138DOMAIN"/>
</dbReference>
<protein>
    <submittedName>
        <fullName evidence="2">Uncharacterized protein</fullName>
    </submittedName>
</protein>
<dbReference type="PANTHER" id="PTHR46254">
    <property type="entry name" value="PROTEIN GVQW1-RELATED"/>
    <property type="match status" value="1"/>
</dbReference>
<organism evidence="2 3">
    <name type="scientific">Papio anubis</name>
    <name type="common">Olive baboon</name>
    <dbReference type="NCBI Taxonomy" id="9555"/>
    <lineage>
        <taxon>Eukaryota</taxon>
        <taxon>Metazoa</taxon>
        <taxon>Chordata</taxon>
        <taxon>Craniata</taxon>
        <taxon>Vertebrata</taxon>
        <taxon>Euteleostomi</taxon>
        <taxon>Mammalia</taxon>
        <taxon>Eutheria</taxon>
        <taxon>Euarchontoglires</taxon>
        <taxon>Primates</taxon>
        <taxon>Haplorrhini</taxon>
        <taxon>Catarrhini</taxon>
        <taxon>Cercopithecidae</taxon>
        <taxon>Cercopithecinae</taxon>
        <taxon>Papio</taxon>
    </lineage>
</organism>
<sequence length="120" mass="13481">NVFLSYLSFCLFVFVFVFLRWSLTLLPRVRGHYISSLQPPPPGFKRFSCLSLLSSWDYRYPPPRLANFCIFKTGFCHVGQAGLELLASSDPPALASQSAGITGVHHRAWPTAMFSYFSLG</sequence>
<evidence type="ECO:0000256" key="1">
    <source>
        <dbReference type="SAM" id="Phobius"/>
    </source>
</evidence>
<dbReference type="AlphaFoldDB" id="A0A8I5NQ06"/>
<proteinExistence type="predicted"/>
<keyword evidence="3" id="KW-1185">Reference proteome</keyword>
<dbReference type="Ensembl" id="ENSPANT00000078699.1">
    <property type="protein sequence ID" value="ENSPANP00000056079.1"/>
    <property type="gene ID" value="ENSPANG00000049849.1"/>
</dbReference>
<evidence type="ECO:0000313" key="3">
    <source>
        <dbReference type="Proteomes" id="UP000028761"/>
    </source>
</evidence>
<dbReference type="GeneTree" id="ENSGT00940000161627"/>
<keyword evidence="1" id="KW-1133">Transmembrane helix</keyword>
<feature type="transmembrane region" description="Helical" evidence="1">
    <location>
        <begin position="6"/>
        <end position="26"/>
    </location>
</feature>
<dbReference type="Proteomes" id="UP000028761">
    <property type="component" value="Chromosome X"/>
</dbReference>
<evidence type="ECO:0000313" key="2">
    <source>
        <dbReference type="Ensembl" id="ENSPANP00000056079.1"/>
    </source>
</evidence>
<keyword evidence="1" id="KW-0472">Membrane</keyword>
<reference evidence="2 3" key="1">
    <citation type="submission" date="2012-03" db="EMBL/GenBank/DDBJ databases">
        <title>Whole Genome Assembly of Papio anubis.</title>
        <authorList>
            <person name="Liu Y.L."/>
            <person name="Abraham K.A."/>
            <person name="Akbar H.A."/>
            <person name="Ali S.A."/>
            <person name="Anosike U.A."/>
            <person name="Aqrawi P.A."/>
            <person name="Arias F.A."/>
            <person name="Attaway T.A."/>
            <person name="Awwad R.A."/>
            <person name="Babu C.B."/>
            <person name="Bandaranaike D.B."/>
            <person name="Battles P.B."/>
            <person name="Bell A.B."/>
            <person name="Beltran B.B."/>
            <person name="Berhane-Mersha D.B."/>
            <person name="Bess C.B."/>
            <person name="Bickham C.B."/>
            <person name="Bolden T.B."/>
            <person name="Carter K.C."/>
            <person name="Chau D.C."/>
            <person name="Chavez A.C."/>
            <person name="Clerc-Blankenburg K.C."/>
            <person name="Coyle M.C."/>
            <person name="Dao M.D."/>
            <person name="Davila M.L.D."/>
            <person name="Davy-Carroll L.D."/>
            <person name="Denson S.D."/>
            <person name="Dinh H.D."/>
            <person name="Fernandez S.F."/>
            <person name="Fernando P.F."/>
            <person name="Forbes L.F."/>
            <person name="Francis C.F."/>
            <person name="Francisco L.F."/>
            <person name="Fu Q.F."/>
            <person name="Garcia-Iii R.G."/>
            <person name="Garrett T.G."/>
            <person name="Gross S.G."/>
            <person name="Gubbala S.G."/>
            <person name="Hirani K.H."/>
            <person name="Hogues M.H."/>
            <person name="Hollins B.H."/>
            <person name="Jackson L.J."/>
            <person name="Javaid M.J."/>
            <person name="Jhangiani S.J."/>
            <person name="Johnson A.J."/>
            <person name="Johnson B.J."/>
            <person name="Jones J.J."/>
            <person name="Joshi V.J."/>
            <person name="Kalu J.K."/>
            <person name="Khan N.K."/>
            <person name="Korchina V.K."/>
            <person name="Kovar C.K."/>
            <person name="Lago L.L."/>
            <person name="Lara F.L."/>
            <person name="Le T.-K.L."/>
            <person name="Lee S.L."/>
            <person name="Legall-Iii F.L."/>
            <person name="Lemon S.L."/>
            <person name="Liu J.L."/>
            <person name="Liu Y.-S.L."/>
            <person name="Liyanage D.L."/>
            <person name="Lopez J.L."/>
            <person name="Lorensuhewa L.L."/>
            <person name="Mata R.M."/>
            <person name="Mathew T.M."/>
            <person name="Mercado C.M."/>
            <person name="Mercado I.M."/>
            <person name="Morales K.M."/>
            <person name="Morgan M.M."/>
            <person name="Munidasa M.M."/>
            <person name="Ngo D.N."/>
            <person name="Nguyen L.N."/>
            <person name="Nguyen T.N."/>
            <person name="Nguyen N.N."/>
            <person name="Obregon M.O."/>
            <person name="Okwuonu G.O."/>
            <person name="Ongeri F.O."/>
            <person name="Onwere C.O."/>
            <person name="Osifeso I.O."/>
            <person name="Parra A.P."/>
            <person name="Patil S.P."/>
            <person name="Perez A.P."/>
            <person name="Perez Y.P."/>
            <person name="Pham C.P."/>
            <person name="Pu L.-L.P."/>
            <person name="Puazo M.P."/>
            <person name="Quiroz J.Q."/>
            <person name="Rouhana J.R."/>
            <person name="Ruiz M.R."/>
            <person name="Ruiz S.-J.R."/>
            <person name="Saada N.S."/>
            <person name="Santibanez J.S."/>
            <person name="Scheel M.S."/>
            <person name="Schneider B.S."/>
            <person name="Simmons D.S."/>
            <person name="Sisson I.S."/>
            <person name="Tang L.-Y.T."/>
            <person name="Thornton R.T."/>
            <person name="Tisius J.T."/>
            <person name="Toledanes G.T."/>
            <person name="Trejos Z.T."/>
            <person name="Usmani K.U."/>
            <person name="Varghese R.V."/>
            <person name="Vattathil S.V."/>
            <person name="Vee V.V."/>
            <person name="Walker D.W."/>
            <person name="Weissenberger G.W."/>
            <person name="White C.W."/>
            <person name="Williams A.W."/>
            <person name="Woodworth J.W."/>
            <person name="Wright R.W."/>
            <person name="Zhu Y.Z."/>
            <person name="Han Y.H."/>
            <person name="Newsham I.N."/>
            <person name="Nazareth L.N."/>
            <person name="Worley K.W."/>
            <person name="Muzny D.M."/>
            <person name="Rogers J.R."/>
            <person name="Gibbs R.G."/>
        </authorList>
    </citation>
    <scope>NUCLEOTIDE SEQUENCE [LARGE SCALE GENOMIC DNA]</scope>
</reference>
<accession>A0A8I5NQ06</accession>
<keyword evidence="1" id="KW-0812">Transmembrane</keyword>
<reference evidence="2" key="3">
    <citation type="submission" date="2025-09" db="UniProtKB">
        <authorList>
            <consortium name="Ensembl"/>
        </authorList>
    </citation>
    <scope>IDENTIFICATION</scope>
</reference>